<comment type="caution">
    <text evidence="2">The sequence shown here is derived from an EMBL/GenBank/DDBJ whole genome shotgun (WGS) entry which is preliminary data.</text>
</comment>
<sequence>MSPKKHKAATKVSKKASKMDVDQGVDASGSGTAAPTTQAGIDKYIDQFHDLEEKARGALIGYAQTDIIKRNLVFGKYNRRDLNAQEKRSLLDSFNQNGLDRFGINHVVPLIVDKALVDETTIVTLDAFQETKRDGSHLPFLRLKGDEVVKNGSPTFGPHILAAGGRHRRYALMDWLKQRESMAAAATKTVNDLTKKASKDGDEEDAVSEEQIEAAEGQLEYAKRLLNMGGLWIVSIYDKDLIESHGNSVGYHLSTNQRLYSYAETAEEGIIQTYLMMVSHKKTWMNCEVAQGLRPQSHGYKITSLLQQDYVWKLMDTLVDMNETHYVNSDIFKMTRLTNDLLSEHGGLLAAVVIFLENRLRLCFNTAEWDEAKVKKSQQTLANSTSSQEAKKVCDDYLVICMENLEFATPAKGAINDALRKQIDSVYKMTLGHSENWKYFGTYSTAWKTEYSKYVKGVVAAMQTMSTNMLKEENATEMSDDMKRVWKDCASKAKLVLECKNYPKQPPVMPFMSVSVWQSLSQQFKRVPNALVEVRRGNQYRDEVEGLMDMLLHDEVDSIGNRLALARGKPPISSNDSSDRLNIMSLGGGTHDERSELLEGISLRPPISSNDSSDLLK</sequence>
<evidence type="ECO:0000313" key="3">
    <source>
        <dbReference type="Proteomes" id="UP001194468"/>
    </source>
</evidence>
<gene>
    <name evidence="2" type="ORF">L210DRAFT_3652154</name>
</gene>
<reference evidence="2" key="2">
    <citation type="journal article" date="2020" name="Nat. Commun.">
        <title>Large-scale genome sequencing of mycorrhizal fungi provides insights into the early evolution of symbiotic traits.</title>
        <authorList>
            <person name="Miyauchi S."/>
            <person name="Kiss E."/>
            <person name="Kuo A."/>
            <person name="Drula E."/>
            <person name="Kohler A."/>
            <person name="Sanchez-Garcia M."/>
            <person name="Morin E."/>
            <person name="Andreopoulos B."/>
            <person name="Barry K.W."/>
            <person name="Bonito G."/>
            <person name="Buee M."/>
            <person name="Carver A."/>
            <person name="Chen C."/>
            <person name="Cichocki N."/>
            <person name="Clum A."/>
            <person name="Culley D."/>
            <person name="Crous P.W."/>
            <person name="Fauchery L."/>
            <person name="Girlanda M."/>
            <person name="Hayes R.D."/>
            <person name="Keri Z."/>
            <person name="LaButti K."/>
            <person name="Lipzen A."/>
            <person name="Lombard V."/>
            <person name="Magnuson J."/>
            <person name="Maillard F."/>
            <person name="Murat C."/>
            <person name="Nolan M."/>
            <person name="Ohm R.A."/>
            <person name="Pangilinan J."/>
            <person name="Pereira M.F."/>
            <person name="Perotto S."/>
            <person name="Peter M."/>
            <person name="Pfister S."/>
            <person name="Riley R."/>
            <person name="Sitrit Y."/>
            <person name="Stielow J.B."/>
            <person name="Szollosi G."/>
            <person name="Zifcakova L."/>
            <person name="Stursova M."/>
            <person name="Spatafora J.W."/>
            <person name="Tedersoo L."/>
            <person name="Vaario L.M."/>
            <person name="Yamada A."/>
            <person name="Yan M."/>
            <person name="Wang P."/>
            <person name="Xu J."/>
            <person name="Bruns T."/>
            <person name="Baldrian P."/>
            <person name="Vilgalys R."/>
            <person name="Dunand C."/>
            <person name="Henrissat B."/>
            <person name="Grigoriev I.V."/>
            <person name="Hibbett D."/>
            <person name="Nagy L.G."/>
            <person name="Martin F.M."/>
        </authorList>
    </citation>
    <scope>NUCLEOTIDE SEQUENCE</scope>
    <source>
        <strain evidence="2">BED1</strain>
    </source>
</reference>
<protein>
    <submittedName>
        <fullName evidence="2">Uncharacterized protein</fullName>
    </submittedName>
</protein>
<feature type="region of interest" description="Disordered" evidence="1">
    <location>
        <begin position="568"/>
        <end position="588"/>
    </location>
</feature>
<proteinExistence type="predicted"/>
<accession>A0AAD4BGE8</accession>
<name>A0AAD4BGE8_BOLED</name>
<feature type="region of interest" description="Disordered" evidence="1">
    <location>
        <begin position="1"/>
        <end position="36"/>
    </location>
</feature>
<dbReference type="Proteomes" id="UP001194468">
    <property type="component" value="Unassembled WGS sequence"/>
</dbReference>
<organism evidence="2 3">
    <name type="scientific">Boletus edulis BED1</name>
    <dbReference type="NCBI Taxonomy" id="1328754"/>
    <lineage>
        <taxon>Eukaryota</taxon>
        <taxon>Fungi</taxon>
        <taxon>Dikarya</taxon>
        <taxon>Basidiomycota</taxon>
        <taxon>Agaricomycotina</taxon>
        <taxon>Agaricomycetes</taxon>
        <taxon>Agaricomycetidae</taxon>
        <taxon>Boletales</taxon>
        <taxon>Boletineae</taxon>
        <taxon>Boletaceae</taxon>
        <taxon>Boletoideae</taxon>
        <taxon>Boletus</taxon>
    </lineage>
</organism>
<dbReference type="EMBL" id="WHUW01000068">
    <property type="protein sequence ID" value="KAF8429403.1"/>
    <property type="molecule type" value="Genomic_DNA"/>
</dbReference>
<reference evidence="2" key="1">
    <citation type="submission" date="2019-10" db="EMBL/GenBank/DDBJ databases">
        <authorList>
            <consortium name="DOE Joint Genome Institute"/>
            <person name="Kuo A."/>
            <person name="Miyauchi S."/>
            <person name="Kiss E."/>
            <person name="Drula E."/>
            <person name="Kohler A."/>
            <person name="Sanchez-Garcia M."/>
            <person name="Andreopoulos B."/>
            <person name="Barry K.W."/>
            <person name="Bonito G."/>
            <person name="Buee M."/>
            <person name="Carver A."/>
            <person name="Chen C."/>
            <person name="Cichocki N."/>
            <person name="Clum A."/>
            <person name="Culley D."/>
            <person name="Crous P.W."/>
            <person name="Fauchery L."/>
            <person name="Girlanda M."/>
            <person name="Hayes R."/>
            <person name="Keri Z."/>
            <person name="LaButti K."/>
            <person name="Lipzen A."/>
            <person name="Lombard V."/>
            <person name="Magnuson J."/>
            <person name="Maillard F."/>
            <person name="Morin E."/>
            <person name="Murat C."/>
            <person name="Nolan M."/>
            <person name="Ohm R."/>
            <person name="Pangilinan J."/>
            <person name="Pereira M."/>
            <person name="Perotto S."/>
            <person name="Peter M."/>
            <person name="Riley R."/>
            <person name="Sitrit Y."/>
            <person name="Stielow B."/>
            <person name="Szollosi G."/>
            <person name="Zifcakova L."/>
            <person name="Stursova M."/>
            <person name="Spatafora J.W."/>
            <person name="Tedersoo L."/>
            <person name="Vaario L.-M."/>
            <person name="Yamada A."/>
            <person name="Yan M."/>
            <person name="Wang P."/>
            <person name="Xu J."/>
            <person name="Bruns T."/>
            <person name="Baldrian P."/>
            <person name="Vilgalys R."/>
            <person name="Henrissat B."/>
            <person name="Grigoriev I.V."/>
            <person name="Hibbett D."/>
            <person name="Nagy L.G."/>
            <person name="Martin F.M."/>
        </authorList>
    </citation>
    <scope>NUCLEOTIDE SEQUENCE</scope>
    <source>
        <strain evidence="2">BED1</strain>
    </source>
</reference>
<feature type="compositionally biased region" description="Basic residues" evidence="1">
    <location>
        <begin position="1"/>
        <end position="16"/>
    </location>
</feature>
<keyword evidence="3" id="KW-1185">Reference proteome</keyword>
<dbReference type="AlphaFoldDB" id="A0AAD4BGE8"/>
<evidence type="ECO:0000313" key="2">
    <source>
        <dbReference type="EMBL" id="KAF8429403.1"/>
    </source>
</evidence>
<evidence type="ECO:0000256" key="1">
    <source>
        <dbReference type="SAM" id="MobiDB-lite"/>
    </source>
</evidence>